<feature type="signal peptide" evidence="2">
    <location>
        <begin position="1"/>
        <end position="18"/>
    </location>
</feature>
<sequence>MHFQTSLLLFAILSTTSAYQIDMSCFWNGGFDVHAGVDEAKAIAEYAAFRMADNDPALGEIVKQTMGNNREDRRKFRENMNTVDAGFGPFTGPWISGLLNDPTVVIKCNANHFQRAPGQFGTWIDPEFPNMPHMVPNSLFCQPTPNGMQTVAFTYETGLVRQPGPQNAAVGPSHVIVICAGPTDAARNKVTGIGTTWRTRDWTGVEFLDFDRYLSYSLLHEIMHVANPGLGHTLASGRGEAYGWHDINALNNADKQSNADNYCMLATALWMKRHTISGTGGKFGRRHPVSNRPKDSPNDRHP</sequence>
<dbReference type="EMBL" id="CP134186">
    <property type="protein sequence ID" value="WPB01021.1"/>
    <property type="molecule type" value="Genomic_DNA"/>
</dbReference>
<evidence type="ECO:0008006" key="5">
    <source>
        <dbReference type="Google" id="ProtNLM"/>
    </source>
</evidence>
<proteinExistence type="predicted"/>
<dbReference type="RefSeq" id="XP_023457843.2">
    <property type="nucleotide sequence ID" value="XM_023596528.2"/>
</dbReference>
<organism evidence="3 4">
    <name type="scientific">Cercospora beticola</name>
    <name type="common">Sugarbeet leaf spot fungus</name>
    <dbReference type="NCBI Taxonomy" id="122368"/>
    <lineage>
        <taxon>Eukaryota</taxon>
        <taxon>Fungi</taxon>
        <taxon>Dikarya</taxon>
        <taxon>Ascomycota</taxon>
        <taxon>Pezizomycotina</taxon>
        <taxon>Dothideomycetes</taxon>
        <taxon>Dothideomycetidae</taxon>
        <taxon>Mycosphaerellales</taxon>
        <taxon>Mycosphaerellaceae</taxon>
        <taxon>Cercospora</taxon>
    </lineage>
</organism>
<evidence type="ECO:0000256" key="1">
    <source>
        <dbReference type="SAM" id="MobiDB-lite"/>
    </source>
</evidence>
<dbReference type="Gene3D" id="3.40.390.10">
    <property type="entry name" value="Collagenase (Catalytic Domain)"/>
    <property type="match status" value="1"/>
</dbReference>
<feature type="region of interest" description="Disordered" evidence="1">
    <location>
        <begin position="279"/>
        <end position="302"/>
    </location>
</feature>
<dbReference type="Proteomes" id="UP001302367">
    <property type="component" value="Chromosome 3"/>
</dbReference>
<feature type="chain" id="PRO_5045427422" description="Lysine-specific metallo-endopeptidase domain-containing protein" evidence="2">
    <location>
        <begin position="19"/>
        <end position="302"/>
    </location>
</feature>
<protein>
    <recommendedName>
        <fullName evidence="5">Lysine-specific metallo-endopeptidase domain-containing protein</fullName>
    </recommendedName>
</protein>
<evidence type="ECO:0000313" key="3">
    <source>
        <dbReference type="EMBL" id="WPB01021.1"/>
    </source>
</evidence>
<feature type="compositionally biased region" description="Basic and acidic residues" evidence="1">
    <location>
        <begin position="292"/>
        <end position="302"/>
    </location>
</feature>
<name>A0ABZ0NN98_CERBT</name>
<evidence type="ECO:0000256" key="2">
    <source>
        <dbReference type="SAM" id="SignalP"/>
    </source>
</evidence>
<keyword evidence="4" id="KW-1185">Reference proteome</keyword>
<dbReference type="GeneID" id="35427634"/>
<accession>A0ABZ0NN98</accession>
<dbReference type="InterPro" id="IPR024079">
    <property type="entry name" value="MetalloPept_cat_dom_sf"/>
</dbReference>
<reference evidence="3 4" key="1">
    <citation type="submission" date="2023-09" db="EMBL/GenBank/DDBJ databases">
        <title>Complete-Gapless Cercospora beticola genome.</title>
        <authorList>
            <person name="Wyatt N.A."/>
            <person name="Spanner R.E."/>
            <person name="Bolton M.D."/>
        </authorList>
    </citation>
    <scope>NUCLEOTIDE SEQUENCE [LARGE SCALE GENOMIC DNA]</scope>
    <source>
        <strain evidence="3">Cb09-40</strain>
    </source>
</reference>
<gene>
    <name evidence="3" type="ORF">RHO25_005641</name>
</gene>
<keyword evidence="2" id="KW-0732">Signal</keyword>
<evidence type="ECO:0000313" key="4">
    <source>
        <dbReference type="Proteomes" id="UP001302367"/>
    </source>
</evidence>